<evidence type="ECO:0000313" key="2">
    <source>
        <dbReference type="EMBL" id="KKM06353.1"/>
    </source>
</evidence>
<feature type="domain" description="N-acetyltransferase" evidence="1">
    <location>
        <begin position="134"/>
        <end position="268"/>
    </location>
</feature>
<dbReference type="EMBL" id="LAZR01016014">
    <property type="protein sequence ID" value="KKM06353.1"/>
    <property type="molecule type" value="Genomic_DNA"/>
</dbReference>
<dbReference type="InterPro" id="IPR000182">
    <property type="entry name" value="GNAT_dom"/>
</dbReference>
<dbReference type="InterPro" id="IPR016181">
    <property type="entry name" value="Acyl_CoA_acyltransferase"/>
</dbReference>
<dbReference type="PROSITE" id="PS51186">
    <property type="entry name" value="GNAT"/>
    <property type="match status" value="1"/>
</dbReference>
<dbReference type="Gene3D" id="3.40.630.30">
    <property type="match status" value="1"/>
</dbReference>
<accession>A0A0F9K568</accession>
<name>A0A0F9K568_9ZZZZ</name>
<evidence type="ECO:0000259" key="1">
    <source>
        <dbReference type="PROSITE" id="PS51186"/>
    </source>
</evidence>
<dbReference type="AlphaFoldDB" id="A0A0F9K568"/>
<comment type="caution">
    <text evidence="2">The sequence shown here is derived from an EMBL/GenBank/DDBJ whole genome shotgun (WGS) entry which is preliminary data.</text>
</comment>
<dbReference type="SUPFAM" id="SSF55729">
    <property type="entry name" value="Acyl-CoA N-acyltransferases (Nat)"/>
    <property type="match status" value="1"/>
</dbReference>
<sequence>MVRILKKVSSKSIQFYIEQNLDDFYTKSSKQLNFISHIENKIRWVSSKNADWPEGIFRADFENLNVENEVIIVKTLIQGKQVPNGWTVGPLTKPKNLGTVLEKFGFSNVYQQAGMALDLKDLKHQILDENELLVEVVEDKEHLKQWAKIVSLVFGIKVDFELLEYLLLEPEAKFYTGNLERKPVSSLMLYLSSGVAGLHAVSTIKEYRSRGFGLVISWKALIDAFKMGYKVGVLQASTLGERVYRKMGFQKYCDIISYEIVENKMNLEK</sequence>
<proteinExistence type="predicted"/>
<gene>
    <name evidence="2" type="ORF">LCGC14_1744850</name>
</gene>
<reference evidence="2" key="1">
    <citation type="journal article" date="2015" name="Nature">
        <title>Complex archaea that bridge the gap between prokaryotes and eukaryotes.</title>
        <authorList>
            <person name="Spang A."/>
            <person name="Saw J.H."/>
            <person name="Jorgensen S.L."/>
            <person name="Zaremba-Niedzwiedzka K."/>
            <person name="Martijn J."/>
            <person name="Lind A.E."/>
            <person name="van Eijk R."/>
            <person name="Schleper C."/>
            <person name="Guy L."/>
            <person name="Ettema T.J."/>
        </authorList>
    </citation>
    <scope>NUCLEOTIDE SEQUENCE</scope>
</reference>
<dbReference type="GO" id="GO:0016747">
    <property type="term" value="F:acyltransferase activity, transferring groups other than amino-acyl groups"/>
    <property type="evidence" value="ECO:0007669"/>
    <property type="project" value="InterPro"/>
</dbReference>
<protein>
    <recommendedName>
        <fullName evidence="1">N-acetyltransferase domain-containing protein</fullName>
    </recommendedName>
</protein>
<organism evidence="2">
    <name type="scientific">marine sediment metagenome</name>
    <dbReference type="NCBI Taxonomy" id="412755"/>
    <lineage>
        <taxon>unclassified sequences</taxon>
        <taxon>metagenomes</taxon>
        <taxon>ecological metagenomes</taxon>
    </lineage>
</organism>